<name>A0A8H6DZC2_COCSA</name>
<gene>
    <name evidence="1" type="ORF">GGP41_000893</name>
</gene>
<accession>A0A8H6DZC2</accession>
<sequence>MNGDEARRFGEKSLADVQVTDLNSVLKSLRLIHPSTTNQSTYFSIPLLSSLLPPSPSLPILSLVSPPTSHQPSGSGKTSLVTLIIATALSAPTSSNAIILIDPLHHFSIPLLASTLIQIFSSTLHPAPSPSALKEMVRSALSHLHIFHPPTFPALISTLRSLPTYLFNPTAHHSTHRSIHSLILEDTDALLPTLPLTSTPASASATLTFRLLNLSKLLSCALVTTSRSMSARYLRPAMPTWGRDVGETRVVLRKVEVKKFGAGSSVEEMEKEKGERWGVVSGGWCEGWRVGGGVQEGGTGGGGEGRGFLIKINDQGVEIAEKKKKK</sequence>
<dbReference type="InterPro" id="IPR027417">
    <property type="entry name" value="P-loop_NTPase"/>
</dbReference>
<evidence type="ECO:0000313" key="2">
    <source>
        <dbReference type="Proteomes" id="UP000624244"/>
    </source>
</evidence>
<dbReference type="EMBL" id="WNKQ01000004">
    <property type="protein sequence ID" value="KAF5852180.1"/>
    <property type="molecule type" value="Genomic_DNA"/>
</dbReference>
<evidence type="ECO:0008006" key="3">
    <source>
        <dbReference type="Google" id="ProtNLM"/>
    </source>
</evidence>
<protein>
    <recommendedName>
        <fullName evidence="3">P-loop containing nucleoside triphosphate hydrolase protein</fullName>
    </recommendedName>
</protein>
<comment type="caution">
    <text evidence="1">The sequence shown here is derived from an EMBL/GenBank/DDBJ whole genome shotgun (WGS) entry which is preliminary data.</text>
</comment>
<dbReference type="Gene3D" id="3.40.50.300">
    <property type="entry name" value="P-loop containing nucleotide triphosphate hydrolases"/>
    <property type="match status" value="1"/>
</dbReference>
<dbReference type="AlphaFoldDB" id="A0A8H6DZC2"/>
<proteinExistence type="predicted"/>
<evidence type="ECO:0000313" key="1">
    <source>
        <dbReference type="EMBL" id="KAF5852180.1"/>
    </source>
</evidence>
<organism evidence="1 2">
    <name type="scientific">Cochliobolus sativus</name>
    <name type="common">Common root rot and spot blotch fungus</name>
    <name type="synonym">Bipolaris sorokiniana</name>
    <dbReference type="NCBI Taxonomy" id="45130"/>
    <lineage>
        <taxon>Eukaryota</taxon>
        <taxon>Fungi</taxon>
        <taxon>Dikarya</taxon>
        <taxon>Ascomycota</taxon>
        <taxon>Pezizomycotina</taxon>
        <taxon>Dothideomycetes</taxon>
        <taxon>Pleosporomycetidae</taxon>
        <taxon>Pleosporales</taxon>
        <taxon>Pleosporineae</taxon>
        <taxon>Pleosporaceae</taxon>
        <taxon>Bipolaris</taxon>
    </lineage>
</organism>
<dbReference type="Proteomes" id="UP000624244">
    <property type="component" value="Unassembled WGS sequence"/>
</dbReference>
<reference evidence="1" key="1">
    <citation type="submission" date="2019-11" db="EMBL/GenBank/DDBJ databases">
        <title>Bipolaris sorokiniana Genome sequencing.</title>
        <authorList>
            <person name="Wang H."/>
        </authorList>
    </citation>
    <scope>NUCLEOTIDE SEQUENCE</scope>
</reference>